<evidence type="ECO:0000313" key="3">
    <source>
        <dbReference type="Proteomes" id="UP000235672"/>
    </source>
</evidence>
<dbReference type="EMBL" id="KZ613477">
    <property type="protein sequence ID" value="PMD22570.1"/>
    <property type="molecule type" value="Genomic_DNA"/>
</dbReference>
<dbReference type="OrthoDB" id="3531276at2759"/>
<sequence>MSKLNNITIFMIFAIILSIFATPTSTFQNSRSVENENDLQNVNEEVWDGHVPVFSALPDRDQVREWSYCTKDWSYCMKDWSYYNYSSVELFARDSVVRWNGTFYDPLSFKGGANDSFAVAFHLSAEVAVSAAQARNGTIFDVAIVKGNDDYINMMGQVQQELKGNREVYYTETDWNPDWNWDEWFSFSLYKNYYHRIHNYLTHGPPPPFTPDRAPVFATILNALRVATEEKLGVRLNYTKTHDFKGIQVSAPWKFNETFIRAIHNAMDTLAPPPHQAWFVGPDTSPWLEWNDHSNDPVDYSGEAGTKMAFKQARAEVAMVEFDSGGRYGDFLCGNGLSDYDDMMMENMKAAGTWIEPPEPVERYKKRVKWQCQNWEECWRAWPWKWQNRYYKHAYYG</sequence>
<dbReference type="AlphaFoldDB" id="A0A2J6Q8G9"/>
<organism evidence="2 3">
    <name type="scientific">Hyaloscypha hepaticicola</name>
    <dbReference type="NCBI Taxonomy" id="2082293"/>
    <lineage>
        <taxon>Eukaryota</taxon>
        <taxon>Fungi</taxon>
        <taxon>Dikarya</taxon>
        <taxon>Ascomycota</taxon>
        <taxon>Pezizomycotina</taxon>
        <taxon>Leotiomycetes</taxon>
        <taxon>Helotiales</taxon>
        <taxon>Hyaloscyphaceae</taxon>
        <taxon>Hyaloscypha</taxon>
    </lineage>
</organism>
<protein>
    <recommendedName>
        <fullName evidence="4">Berberine/berberine-like domain-containing protein</fullName>
    </recommendedName>
</protein>
<dbReference type="Proteomes" id="UP000235672">
    <property type="component" value="Unassembled WGS sequence"/>
</dbReference>
<evidence type="ECO:0008006" key="4">
    <source>
        <dbReference type="Google" id="ProtNLM"/>
    </source>
</evidence>
<feature type="chain" id="PRO_5014329591" description="Berberine/berberine-like domain-containing protein" evidence="1">
    <location>
        <begin position="27"/>
        <end position="397"/>
    </location>
</feature>
<keyword evidence="3" id="KW-1185">Reference proteome</keyword>
<accession>A0A2J6Q8G9</accession>
<evidence type="ECO:0000313" key="2">
    <source>
        <dbReference type="EMBL" id="PMD22570.1"/>
    </source>
</evidence>
<keyword evidence="1" id="KW-0732">Signal</keyword>
<name>A0A2J6Q8G9_9HELO</name>
<reference evidence="2 3" key="1">
    <citation type="submission" date="2016-05" db="EMBL/GenBank/DDBJ databases">
        <title>A degradative enzymes factory behind the ericoid mycorrhizal symbiosis.</title>
        <authorList>
            <consortium name="DOE Joint Genome Institute"/>
            <person name="Martino E."/>
            <person name="Morin E."/>
            <person name="Grelet G."/>
            <person name="Kuo A."/>
            <person name="Kohler A."/>
            <person name="Daghino S."/>
            <person name="Barry K."/>
            <person name="Choi C."/>
            <person name="Cichocki N."/>
            <person name="Clum A."/>
            <person name="Copeland A."/>
            <person name="Hainaut M."/>
            <person name="Haridas S."/>
            <person name="Labutti K."/>
            <person name="Lindquist E."/>
            <person name="Lipzen A."/>
            <person name="Khouja H.-R."/>
            <person name="Murat C."/>
            <person name="Ohm R."/>
            <person name="Olson A."/>
            <person name="Spatafora J."/>
            <person name="Veneault-Fourrey C."/>
            <person name="Henrissat B."/>
            <person name="Grigoriev I."/>
            <person name="Martin F."/>
            <person name="Perotto S."/>
        </authorList>
    </citation>
    <scope>NUCLEOTIDE SEQUENCE [LARGE SCALE GENOMIC DNA]</scope>
    <source>
        <strain evidence="2 3">UAMH 7357</strain>
    </source>
</reference>
<evidence type="ECO:0000256" key="1">
    <source>
        <dbReference type="SAM" id="SignalP"/>
    </source>
</evidence>
<feature type="signal peptide" evidence="1">
    <location>
        <begin position="1"/>
        <end position="26"/>
    </location>
</feature>
<gene>
    <name evidence="2" type="ORF">NA56DRAFT_688174</name>
</gene>
<proteinExistence type="predicted"/>